<organism evidence="4 5">
    <name type="scientific">Candidatus Paracaedimonas acanthamoebae</name>
    <dbReference type="NCBI Taxonomy" id="244581"/>
    <lineage>
        <taxon>Bacteria</taxon>
        <taxon>Pseudomonadati</taxon>
        <taxon>Pseudomonadota</taxon>
        <taxon>Alphaproteobacteria</taxon>
        <taxon>Holosporales</taxon>
        <taxon>Caedimonadaceae</taxon>
        <taxon>Candidatus Paracaedimonas</taxon>
    </lineage>
</organism>
<evidence type="ECO:0000256" key="3">
    <source>
        <dbReference type="SAM" id="Phobius"/>
    </source>
</evidence>
<evidence type="ECO:0000313" key="4">
    <source>
        <dbReference type="EMBL" id="MBN9412823.1"/>
    </source>
</evidence>
<dbReference type="EMBL" id="JAFKGL010000013">
    <property type="protein sequence ID" value="MBN9412823.1"/>
    <property type="molecule type" value="Genomic_DNA"/>
</dbReference>
<evidence type="ECO:0000256" key="2">
    <source>
        <dbReference type="PIRNR" id="PIRNR016661"/>
    </source>
</evidence>
<feature type="transmembrane region" description="Helical" evidence="3">
    <location>
        <begin position="120"/>
        <end position="143"/>
    </location>
</feature>
<feature type="transmembrane region" description="Helical" evidence="3">
    <location>
        <begin position="155"/>
        <end position="177"/>
    </location>
</feature>
<accession>A0A8J7PLT1</accession>
<reference evidence="4" key="1">
    <citation type="submission" date="2021-02" db="EMBL/GenBank/DDBJ databases">
        <title>Thiocyanate and organic carbon inputs drive convergent selection for specific autotrophic Afipia and Thiobacillus strains within complex microbiomes.</title>
        <authorList>
            <person name="Huddy R.J."/>
            <person name="Sachdeva R."/>
            <person name="Kadzinga F."/>
            <person name="Kantor R.S."/>
            <person name="Harrison S.T.L."/>
            <person name="Banfield J.F."/>
        </authorList>
    </citation>
    <scope>NUCLEOTIDE SEQUENCE</scope>
    <source>
        <strain evidence="4">SCN18_10_11_15_R4_P_38_20</strain>
    </source>
</reference>
<protein>
    <recommendedName>
        <fullName evidence="2">Biotin transporter</fullName>
    </recommendedName>
</protein>
<dbReference type="Proteomes" id="UP000664414">
    <property type="component" value="Unassembled WGS sequence"/>
</dbReference>
<keyword evidence="3" id="KW-1133">Transmembrane helix</keyword>
<keyword evidence="2 3" id="KW-0472">Membrane</keyword>
<gene>
    <name evidence="4" type="ORF">J0H12_02700</name>
</gene>
<keyword evidence="3" id="KW-0812">Transmembrane</keyword>
<dbReference type="GO" id="GO:0005886">
    <property type="term" value="C:plasma membrane"/>
    <property type="evidence" value="ECO:0007669"/>
    <property type="project" value="UniProtKB-SubCell"/>
</dbReference>
<dbReference type="Gene3D" id="1.10.1760.20">
    <property type="match status" value="1"/>
</dbReference>
<dbReference type="AlphaFoldDB" id="A0A8J7PLT1"/>
<comment type="subcellular location">
    <subcellularLocation>
        <location evidence="2">Cell membrane</location>
        <topology evidence="2">Multi-pass membrane protein</topology>
    </subcellularLocation>
</comment>
<sequence length="183" mass="19752">MQRTQKIDLLKAGMQSNTVQVALGVMLLFACSQIQIPLKPVPITLQTLAVMLIGLTYRPRQAFEAVFVYLLLGAIGTPVFSNFSGGYANLVGPTGGYFVGFLVAAPLTAWIFSKFEQKSWGSILASCAMGQAMIYVLGVTWLAKFVGFESALKTGVLPFILPGLVKTFILASIIRAIRGTLQK</sequence>
<name>A0A8J7PLT1_9PROT</name>
<dbReference type="InterPro" id="IPR003784">
    <property type="entry name" value="BioY"/>
</dbReference>
<keyword evidence="2" id="KW-1003">Cell membrane</keyword>
<comment type="similarity">
    <text evidence="1 2">Belongs to the BioY family.</text>
</comment>
<proteinExistence type="inferred from homology"/>
<feature type="transmembrane region" description="Helical" evidence="3">
    <location>
        <begin position="94"/>
        <end position="113"/>
    </location>
</feature>
<dbReference type="PIRSF" id="PIRSF016661">
    <property type="entry name" value="BioY"/>
    <property type="match status" value="1"/>
</dbReference>
<keyword evidence="2" id="KW-0813">Transport</keyword>
<dbReference type="Pfam" id="PF02632">
    <property type="entry name" value="BioY"/>
    <property type="match status" value="1"/>
</dbReference>
<evidence type="ECO:0000313" key="5">
    <source>
        <dbReference type="Proteomes" id="UP000664414"/>
    </source>
</evidence>
<dbReference type="PANTHER" id="PTHR34295:SF1">
    <property type="entry name" value="BIOTIN TRANSPORTER BIOY"/>
    <property type="match status" value="1"/>
</dbReference>
<dbReference type="PROSITE" id="PS51257">
    <property type="entry name" value="PROKAR_LIPOPROTEIN"/>
    <property type="match status" value="1"/>
</dbReference>
<dbReference type="GO" id="GO:0015225">
    <property type="term" value="F:biotin transmembrane transporter activity"/>
    <property type="evidence" value="ECO:0007669"/>
    <property type="project" value="UniProtKB-UniRule"/>
</dbReference>
<dbReference type="PANTHER" id="PTHR34295">
    <property type="entry name" value="BIOTIN TRANSPORTER BIOY"/>
    <property type="match status" value="1"/>
</dbReference>
<evidence type="ECO:0000256" key="1">
    <source>
        <dbReference type="ARBA" id="ARBA00010692"/>
    </source>
</evidence>
<feature type="transmembrane region" description="Helical" evidence="3">
    <location>
        <begin position="66"/>
        <end position="88"/>
    </location>
</feature>
<comment type="caution">
    <text evidence="4">The sequence shown here is derived from an EMBL/GenBank/DDBJ whole genome shotgun (WGS) entry which is preliminary data.</text>
</comment>